<evidence type="ECO:0000313" key="3">
    <source>
        <dbReference type="Proteomes" id="UP000276568"/>
    </source>
</evidence>
<dbReference type="AlphaFoldDB" id="A0A3N0HZR8"/>
<accession>A0A3N0HZR8</accession>
<evidence type="ECO:0000313" key="2">
    <source>
        <dbReference type="EMBL" id="RNM29806.1"/>
    </source>
</evidence>
<feature type="domain" description="CpXC" evidence="1">
    <location>
        <begin position="20"/>
        <end position="142"/>
    </location>
</feature>
<protein>
    <recommendedName>
        <fullName evidence="1">CpXC domain-containing protein</fullName>
    </recommendedName>
</protein>
<dbReference type="Proteomes" id="UP000276568">
    <property type="component" value="Unassembled WGS sequence"/>
</dbReference>
<keyword evidence="3" id="KW-1185">Reference proteome</keyword>
<dbReference type="InterPro" id="IPR025682">
    <property type="entry name" value="CpXC_dom"/>
</dbReference>
<proteinExistence type="predicted"/>
<name>A0A3N0HZR8_9FIRM</name>
<organism evidence="2 3">
    <name type="scientific">Absicoccus porci</name>
    <dbReference type="NCBI Taxonomy" id="2486576"/>
    <lineage>
        <taxon>Bacteria</taxon>
        <taxon>Bacillati</taxon>
        <taxon>Bacillota</taxon>
        <taxon>Erysipelotrichia</taxon>
        <taxon>Erysipelotrichales</taxon>
        <taxon>Erysipelotrichaceae</taxon>
        <taxon>Absicoccus</taxon>
    </lineage>
</organism>
<dbReference type="OrthoDB" id="9784124at2"/>
<sequence length="176" mass="20867">MVGACLSSIDSMKERMIPSSCPYCGHTFEIKRDTFVIAGMNPQIDQRLEEGTYFTHQCSHCHKLYYLEQPFLYRDPKKKYILVLSQQKHIENLPPDEVVIHCQNALQFLFCFRVLSRNLNVRLVLQKKQQLEQYTHKKAIFDTYDDQSHCLWFIVDDQPMAIRLKNTEIYDIVKKC</sequence>
<dbReference type="Pfam" id="PF14353">
    <property type="entry name" value="CpXC"/>
    <property type="match status" value="1"/>
</dbReference>
<gene>
    <name evidence="2" type="ORF">EDX97_09280</name>
</gene>
<reference evidence="2 3" key="1">
    <citation type="submission" date="2018-11" db="EMBL/GenBank/DDBJ databases">
        <title>Clostridium sp. nov., a member of the family Erysipelotrichaceae isolated from pig faeces.</title>
        <authorList>
            <person name="Chang Y.-H."/>
        </authorList>
    </citation>
    <scope>NUCLEOTIDE SEQUENCE [LARGE SCALE GENOMIC DNA]</scope>
    <source>
        <strain evidence="2 3">YH-panp20</strain>
    </source>
</reference>
<dbReference type="EMBL" id="RJQC01000003">
    <property type="protein sequence ID" value="RNM29806.1"/>
    <property type="molecule type" value="Genomic_DNA"/>
</dbReference>
<evidence type="ECO:0000259" key="1">
    <source>
        <dbReference type="Pfam" id="PF14353"/>
    </source>
</evidence>
<comment type="caution">
    <text evidence="2">The sequence shown here is derived from an EMBL/GenBank/DDBJ whole genome shotgun (WGS) entry which is preliminary data.</text>
</comment>